<keyword evidence="4" id="KW-1185">Reference proteome</keyword>
<dbReference type="InterPro" id="IPR000551">
    <property type="entry name" value="MerR-type_HTH_dom"/>
</dbReference>
<dbReference type="EMBL" id="JBHMCA010000042">
    <property type="protein sequence ID" value="MFB9445295.1"/>
    <property type="molecule type" value="Genomic_DNA"/>
</dbReference>
<evidence type="ECO:0000256" key="1">
    <source>
        <dbReference type="ARBA" id="ARBA00023125"/>
    </source>
</evidence>
<dbReference type="Proteomes" id="UP001589608">
    <property type="component" value="Unassembled WGS sequence"/>
</dbReference>
<evidence type="ECO:0000259" key="2">
    <source>
        <dbReference type="PROSITE" id="PS50937"/>
    </source>
</evidence>
<evidence type="ECO:0000313" key="3">
    <source>
        <dbReference type="EMBL" id="MFB9445295.1"/>
    </source>
</evidence>
<dbReference type="PANTHER" id="PTHR30204">
    <property type="entry name" value="REDOX-CYCLING DRUG-SENSING TRANSCRIPTIONAL ACTIVATOR SOXR"/>
    <property type="match status" value="1"/>
</dbReference>
<protein>
    <submittedName>
        <fullName evidence="3">MerR family transcriptional regulator</fullName>
    </submittedName>
</protein>
<gene>
    <name evidence="3" type="ORF">ACFFTR_19645</name>
</gene>
<dbReference type="PANTHER" id="PTHR30204:SF97">
    <property type="entry name" value="MERR FAMILY REGULATORY PROTEIN"/>
    <property type="match status" value="1"/>
</dbReference>
<accession>A0ABV5M8Y5</accession>
<dbReference type="InterPro" id="IPR009061">
    <property type="entry name" value="DNA-bd_dom_put_sf"/>
</dbReference>
<reference evidence="3 4" key="1">
    <citation type="submission" date="2024-09" db="EMBL/GenBank/DDBJ databases">
        <authorList>
            <person name="Sun Q."/>
            <person name="Mori K."/>
        </authorList>
    </citation>
    <scope>NUCLEOTIDE SEQUENCE [LARGE SCALE GENOMIC DNA]</scope>
    <source>
        <strain evidence="3 4">JCM 3307</strain>
    </source>
</reference>
<evidence type="ECO:0000313" key="4">
    <source>
        <dbReference type="Proteomes" id="UP001589608"/>
    </source>
</evidence>
<comment type="caution">
    <text evidence="3">The sequence shown here is derived from an EMBL/GenBank/DDBJ whole genome shotgun (WGS) entry which is preliminary data.</text>
</comment>
<dbReference type="SMART" id="SM00422">
    <property type="entry name" value="HTH_MERR"/>
    <property type="match status" value="1"/>
</dbReference>
<feature type="domain" description="HTH merR-type" evidence="2">
    <location>
        <begin position="1"/>
        <end position="68"/>
    </location>
</feature>
<dbReference type="SUPFAM" id="SSF46955">
    <property type="entry name" value="Putative DNA-binding domain"/>
    <property type="match status" value="1"/>
</dbReference>
<dbReference type="Gene3D" id="1.10.1660.10">
    <property type="match status" value="1"/>
</dbReference>
<dbReference type="CDD" id="cd01282">
    <property type="entry name" value="HTH_MerR-like_sg3"/>
    <property type="match status" value="1"/>
</dbReference>
<sequence length="123" mass="13594">MRIGELARLTGTTPRALRYYEEQGLLHPQRRPSGYREYAPDSQHTVRHIQLLLSAGLNTATIAEIVPCIPDETTVLAPTCQELLDLLAEERDRIDAQIAGLTGAKDVLERIMNTSARSGEQGV</sequence>
<dbReference type="InterPro" id="IPR047057">
    <property type="entry name" value="MerR_fam"/>
</dbReference>
<proteinExistence type="predicted"/>
<name>A0ABV5M8Y5_9ACTN</name>
<organism evidence="3 4">
    <name type="scientific">Dactylosporangium vinaceum</name>
    <dbReference type="NCBI Taxonomy" id="53362"/>
    <lineage>
        <taxon>Bacteria</taxon>
        <taxon>Bacillati</taxon>
        <taxon>Actinomycetota</taxon>
        <taxon>Actinomycetes</taxon>
        <taxon>Micromonosporales</taxon>
        <taxon>Micromonosporaceae</taxon>
        <taxon>Dactylosporangium</taxon>
    </lineage>
</organism>
<keyword evidence="1" id="KW-0238">DNA-binding</keyword>
<dbReference type="Pfam" id="PF13411">
    <property type="entry name" value="MerR_1"/>
    <property type="match status" value="1"/>
</dbReference>
<dbReference type="RefSeq" id="WP_223103349.1">
    <property type="nucleotide sequence ID" value="NZ_CP061913.1"/>
</dbReference>
<dbReference type="PROSITE" id="PS50937">
    <property type="entry name" value="HTH_MERR_2"/>
    <property type="match status" value="1"/>
</dbReference>